<dbReference type="Proteomes" id="UP001054945">
    <property type="component" value="Unassembled WGS sequence"/>
</dbReference>
<evidence type="ECO:0000313" key="1">
    <source>
        <dbReference type="EMBL" id="GIY04704.1"/>
    </source>
</evidence>
<reference evidence="1 2" key="1">
    <citation type="submission" date="2021-06" db="EMBL/GenBank/DDBJ databases">
        <title>Caerostris extrusa draft genome.</title>
        <authorList>
            <person name="Kono N."/>
            <person name="Arakawa K."/>
        </authorList>
    </citation>
    <scope>NUCLEOTIDE SEQUENCE [LARGE SCALE GENOMIC DNA]</scope>
</reference>
<evidence type="ECO:0000313" key="2">
    <source>
        <dbReference type="Proteomes" id="UP001054945"/>
    </source>
</evidence>
<gene>
    <name evidence="1" type="ORF">CEXT_281151</name>
</gene>
<dbReference type="EMBL" id="BPLR01005744">
    <property type="protein sequence ID" value="GIY04704.1"/>
    <property type="molecule type" value="Genomic_DNA"/>
</dbReference>
<dbReference type="AlphaFoldDB" id="A0AAV4Q8Q1"/>
<comment type="caution">
    <text evidence="1">The sequence shown here is derived from an EMBL/GenBank/DDBJ whole genome shotgun (WGS) entry which is preliminary data.</text>
</comment>
<organism evidence="1 2">
    <name type="scientific">Caerostris extrusa</name>
    <name type="common">Bark spider</name>
    <name type="synonym">Caerostris bankana</name>
    <dbReference type="NCBI Taxonomy" id="172846"/>
    <lineage>
        <taxon>Eukaryota</taxon>
        <taxon>Metazoa</taxon>
        <taxon>Ecdysozoa</taxon>
        <taxon>Arthropoda</taxon>
        <taxon>Chelicerata</taxon>
        <taxon>Arachnida</taxon>
        <taxon>Araneae</taxon>
        <taxon>Araneomorphae</taxon>
        <taxon>Entelegynae</taxon>
        <taxon>Araneoidea</taxon>
        <taxon>Araneidae</taxon>
        <taxon>Caerostris</taxon>
    </lineage>
</organism>
<proteinExistence type="predicted"/>
<name>A0AAV4Q8Q1_CAEEX</name>
<accession>A0AAV4Q8Q1</accession>
<keyword evidence="2" id="KW-1185">Reference proteome</keyword>
<protein>
    <submittedName>
        <fullName evidence="1">Uncharacterized protein</fullName>
    </submittedName>
</protein>
<sequence>MDENLRRIHQYLEHMTEEIENTILLASNIFNRIEQVVYAHTSLDPETLTADECHAREPESTILINLLQELRKEIEHIMKIYGIIVCEVKNQNHPTFLHSLERDIEWKIRVY</sequence>